<keyword evidence="2 5" id="KW-0808">Transferase</keyword>
<protein>
    <recommendedName>
        <fullName evidence="5">Ribosomal RNA large subunit methyltransferase H</fullName>
        <ecNumber evidence="5">2.1.1.177</ecNumber>
    </recommendedName>
    <alternativeName>
        <fullName evidence="5">23S rRNA (pseudouridine1915-N3)-methyltransferase</fullName>
    </alternativeName>
    <alternativeName>
        <fullName evidence="5">23S rRNA m3Psi1915 methyltransferase</fullName>
    </alternativeName>
    <alternativeName>
        <fullName evidence="5">rRNA (pseudouridine-N3-)-methyltransferase RlmH</fullName>
    </alternativeName>
</protein>
<dbReference type="PANTHER" id="PTHR33603:SF1">
    <property type="entry name" value="RIBOSOMAL RNA LARGE SUBUNIT METHYLTRANSFERASE H"/>
    <property type="match status" value="1"/>
</dbReference>
<dbReference type="Pfam" id="PF02590">
    <property type="entry name" value="SPOUT_MTase"/>
    <property type="match status" value="1"/>
</dbReference>
<keyword evidence="5" id="KW-0698">rRNA processing</keyword>
<dbReference type="GO" id="GO:0070038">
    <property type="term" value="F:rRNA (pseudouridine-N3-)-methyltransferase activity"/>
    <property type="evidence" value="ECO:0007669"/>
    <property type="project" value="UniProtKB-UniRule"/>
</dbReference>
<evidence type="ECO:0000256" key="3">
    <source>
        <dbReference type="ARBA" id="ARBA00022691"/>
    </source>
</evidence>
<dbReference type="CDD" id="cd18081">
    <property type="entry name" value="RlmH-like"/>
    <property type="match status" value="1"/>
</dbReference>
<feature type="binding site" evidence="5">
    <location>
        <position position="94"/>
    </location>
    <ligand>
        <name>S-adenosyl-L-methionine</name>
        <dbReference type="ChEBI" id="CHEBI:59789"/>
    </ligand>
</feature>
<comment type="caution">
    <text evidence="6">The sequence shown here is derived from an EMBL/GenBank/DDBJ whole genome shotgun (WGS) entry which is preliminary data.</text>
</comment>
<feature type="binding site" evidence="5">
    <location>
        <position position="65"/>
    </location>
    <ligand>
        <name>S-adenosyl-L-methionine</name>
        <dbReference type="ChEBI" id="CHEBI:59789"/>
    </ligand>
</feature>
<keyword evidence="1 5" id="KW-0489">Methyltransferase</keyword>
<accession>A0A6M0RLS7</accession>
<dbReference type="EC" id="2.1.1.177" evidence="5"/>
<comment type="subcellular location">
    <subcellularLocation>
        <location evidence="5">Cytoplasm</location>
    </subcellularLocation>
</comment>
<keyword evidence="7" id="KW-1185">Reference proteome</keyword>
<evidence type="ECO:0000256" key="4">
    <source>
        <dbReference type="ARBA" id="ARBA00038303"/>
    </source>
</evidence>
<feature type="binding site" evidence="5">
    <location>
        <begin position="113"/>
        <end position="118"/>
    </location>
    <ligand>
        <name>S-adenosyl-L-methionine</name>
        <dbReference type="ChEBI" id="CHEBI:59789"/>
    </ligand>
</feature>
<dbReference type="HAMAP" id="MF_00658">
    <property type="entry name" value="23SrRNA_methyltr_H"/>
    <property type="match status" value="1"/>
</dbReference>
<proteinExistence type="inferred from homology"/>
<reference evidence="6 7" key="1">
    <citation type="journal article" date="2020" name="Microb. Ecol.">
        <title>Ecogenomics of the Marine Benthic Filamentous Cyanobacterium Adonisia.</title>
        <authorList>
            <person name="Walter J.M."/>
            <person name="Coutinho F.H."/>
            <person name="Leomil L."/>
            <person name="Hargreaves P.I."/>
            <person name="Campeao M.E."/>
            <person name="Vieira V.V."/>
            <person name="Silva B.S."/>
            <person name="Fistarol G.O."/>
            <person name="Salomon P.S."/>
            <person name="Sawabe T."/>
            <person name="Mino S."/>
            <person name="Hosokawa M."/>
            <person name="Miyashita H."/>
            <person name="Maruyama F."/>
            <person name="van Verk M.C."/>
            <person name="Dutilh B.E."/>
            <person name="Thompson C.C."/>
            <person name="Thompson F.L."/>
        </authorList>
    </citation>
    <scope>NUCLEOTIDE SEQUENCE [LARGE SCALE GENOMIC DNA]</scope>
    <source>
        <strain evidence="6 7">CCMR0081</strain>
    </source>
</reference>
<dbReference type="PANTHER" id="PTHR33603">
    <property type="entry name" value="METHYLTRANSFERASE"/>
    <property type="match status" value="1"/>
</dbReference>
<sequence>MGQSFPKVKIIAVGKIKKGWLKDGIGLYIQRLPEIEFLEIKDTDPDTEATKVLGVLKTYDKLIVLSEDGKHYDSVAFSQWLGQEASGALVFFIGGPTGVSYHLKHKAYQVLSLSAMTFPHEVARLLLLEQLYRGKTILQGGSYHK</sequence>
<dbReference type="Gene3D" id="3.40.1280.10">
    <property type="match status" value="1"/>
</dbReference>
<keyword evidence="3 5" id="KW-0949">S-adenosyl-L-methionine</keyword>
<name>A0A6M0RLS7_9CYAN</name>
<dbReference type="InterPro" id="IPR029026">
    <property type="entry name" value="tRNA_m1G_MTases_N"/>
</dbReference>
<dbReference type="InterPro" id="IPR003742">
    <property type="entry name" value="RlmH-like"/>
</dbReference>
<organism evidence="6 7">
    <name type="scientific">Adonisia turfae CCMR0081</name>
    <dbReference type="NCBI Taxonomy" id="2292702"/>
    <lineage>
        <taxon>Bacteria</taxon>
        <taxon>Bacillati</taxon>
        <taxon>Cyanobacteriota</taxon>
        <taxon>Adonisia</taxon>
        <taxon>Adonisia turfae</taxon>
    </lineage>
</organism>
<dbReference type="PIRSF" id="PIRSF004505">
    <property type="entry name" value="MT_bac"/>
    <property type="match status" value="1"/>
</dbReference>
<gene>
    <name evidence="5" type="primary">rlmH</name>
    <name evidence="6" type="ORF">DXZ20_14250</name>
</gene>
<evidence type="ECO:0000256" key="5">
    <source>
        <dbReference type="HAMAP-Rule" id="MF_00658"/>
    </source>
</evidence>
<comment type="similarity">
    <text evidence="4 5">Belongs to the RNA methyltransferase RlmH family.</text>
</comment>
<dbReference type="AlphaFoldDB" id="A0A6M0RLS7"/>
<comment type="catalytic activity">
    <reaction evidence="5">
        <text>pseudouridine(1915) in 23S rRNA + S-adenosyl-L-methionine = N(3)-methylpseudouridine(1915) in 23S rRNA + S-adenosyl-L-homocysteine + H(+)</text>
        <dbReference type="Rhea" id="RHEA:42752"/>
        <dbReference type="Rhea" id="RHEA-COMP:10221"/>
        <dbReference type="Rhea" id="RHEA-COMP:10222"/>
        <dbReference type="ChEBI" id="CHEBI:15378"/>
        <dbReference type="ChEBI" id="CHEBI:57856"/>
        <dbReference type="ChEBI" id="CHEBI:59789"/>
        <dbReference type="ChEBI" id="CHEBI:65314"/>
        <dbReference type="ChEBI" id="CHEBI:74486"/>
        <dbReference type="EC" id="2.1.1.177"/>
    </reaction>
</comment>
<keyword evidence="5" id="KW-0963">Cytoplasm</keyword>
<evidence type="ECO:0000313" key="6">
    <source>
        <dbReference type="EMBL" id="NEZ56820.1"/>
    </source>
</evidence>
<evidence type="ECO:0000256" key="2">
    <source>
        <dbReference type="ARBA" id="ARBA00022679"/>
    </source>
</evidence>
<evidence type="ECO:0000256" key="1">
    <source>
        <dbReference type="ARBA" id="ARBA00022603"/>
    </source>
</evidence>
<dbReference type="Proteomes" id="UP000481033">
    <property type="component" value="Unassembled WGS sequence"/>
</dbReference>
<comment type="function">
    <text evidence="5">Specifically methylates the pseudouridine at position 1915 (m3Psi1915) in 23S rRNA.</text>
</comment>
<dbReference type="RefSeq" id="WP_163698805.1">
    <property type="nucleotide sequence ID" value="NZ_QXHD01000004.1"/>
</dbReference>
<comment type="subunit">
    <text evidence="5">Homodimer.</text>
</comment>
<evidence type="ECO:0000313" key="7">
    <source>
        <dbReference type="Proteomes" id="UP000481033"/>
    </source>
</evidence>
<dbReference type="InterPro" id="IPR029028">
    <property type="entry name" value="Alpha/beta_knot_MTases"/>
</dbReference>
<dbReference type="SUPFAM" id="SSF75217">
    <property type="entry name" value="alpha/beta knot"/>
    <property type="match status" value="1"/>
</dbReference>
<dbReference type="GO" id="GO:0005737">
    <property type="term" value="C:cytoplasm"/>
    <property type="evidence" value="ECO:0007669"/>
    <property type="project" value="UniProtKB-SubCell"/>
</dbReference>
<dbReference type="EMBL" id="QXHD01000004">
    <property type="protein sequence ID" value="NEZ56820.1"/>
    <property type="molecule type" value="Genomic_DNA"/>
</dbReference>